<dbReference type="AlphaFoldDB" id="A0A084VNK6"/>
<organism evidence="3">
    <name type="scientific">Anopheles sinensis</name>
    <name type="common">Mosquito</name>
    <dbReference type="NCBI Taxonomy" id="74873"/>
    <lineage>
        <taxon>Eukaryota</taxon>
        <taxon>Metazoa</taxon>
        <taxon>Ecdysozoa</taxon>
        <taxon>Arthropoda</taxon>
        <taxon>Hexapoda</taxon>
        <taxon>Insecta</taxon>
        <taxon>Pterygota</taxon>
        <taxon>Neoptera</taxon>
        <taxon>Endopterygota</taxon>
        <taxon>Diptera</taxon>
        <taxon>Nematocera</taxon>
        <taxon>Culicoidea</taxon>
        <taxon>Culicidae</taxon>
        <taxon>Anophelinae</taxon>
        <taxon>Anopheles</taxon>
    </lineage>
</organism>
<evidence type="ECO:0000313" key="3">
    <source>
        <dbReference type="EMBL" id="KFB39550.1"/>
    </source>
</evidence>
<dbReference type="InterPro" id="IPR016719">
    <property type="entry name" value="CAMLG"/>
</dbReference>
<keyword evidence="2" id="KW-1133">Transmembrane helix</keyword>
<feature type="transmembrane region" description="Helical" evidence="2">
    <location>
        <begin position="227"/>
        <end position="250"/>
    </location>
</feature>
<dbReference type="EnsemblMetazoa" id="ASIC006895-RA">
    <property type="protein sequence ID" value="ASIC006895-PA"/>
    <property type="gene ID" value="ASIC006895"/>
</dbReference>
<dbReference type="OrthoDB" id="9895378at2759"/>
<dbReference type="VEuPathDB" id="VectorBase:ASIC006895"/>
<keyword evidence="2" id="KW-0812">Transmembrane</keyword>
<protein>
    <submittedName>
        <fullName evidence="3">AGAP008500-PA-like protein</fullName>
    </submittedName>
</protein>
<feature type="transmembrane region" description="Helical" evidence="2">
    <location>
        <begin position="190"/>
        <end position="207"/>
    </location>
</feature>
<feature type="region of interest" description="Disordered" evidence="1">
    <location>
        <begin position="1"/>
        <end position="66"/>
    </location>
</feature>
<proteinExistence type="predicted"/>
<dbReference type="OMA" id="DVAFFMF"/>
<dbReference type="EMBL" id="ATLV01014759">
    <property type="status" value="NOT_ANNOTATED_CDS"/>
    <property type="molecule type" value="Genomic_DNA"/>
</dbReference>
<evidence type="ECO:0000256" key="1">
    <source>
        <dbReference type="SAM" id="MobiDB-lite"/>
    </source>
</evidence>
<feature type="compositionally biased region" description="Polar residues" evidence="1">
    <location>
        <begin position="1"/>
        <end position="15"/>
    </location>
</feature>
<dbReference type="Proteomes" id="UP000030765">
    <property type="component" value="Unassembled WGS sequence"/>
</dbReference>
<keyword evidence="5" id="KW-1185">Reference proteome</keyword>
<evidence type="ECO:0000313" key="4">
    <source>
        <dbReference type="EnsemblMetazoa" id="ASIC006895-PA"/>
    </source>
</evidence>
<sequence length="324" mass="34443">MEETSSADTTASQPKLSADALAARREARRRKILENSNNRLSKIVGHELPAAPAADSGSGWDKTNEDPARREALLADVIARASNYESPNAGVEPASEPPPIIYPDPEDERMEFVNPQLGSLLSSGGLDFGGPNGLTGAGQNGDILQLLNTLTQAQAGAGMSGPGMGPPGTAGTRPAPRSDSRFARVLRTKIHLIVASIAVYLLFATGNESYIGGNVFLPLLAWELLEIVTFGASETGAAGGQQLLGIVFLLGGIPMKTSQTVMKLLNTVNKVLKDVAFFMFFFVLTHLLWSRLWLGIELRYVLGYDQLEAGDGVSAEVDDFVSSS</sequence>
<dbReference type="GO" id="GO:0071816">
    <property type="term" value="P:tail-anchored membrane protein insertion into ER membrane"/>
    <property type="evidence" value="ECO:0007669"/>
    <property type="project" value="TreeGrafter"/>
</dbReference>
<dbReference type="VEuPathDB" id="VectorBase:ASIS007189"/>
<evidence type="ECO:0000256" key="2">
    <source>
        <dbReference type="SAM" id="Phobius"/>
    </source>
</evidence>
<reference evidence="3 5" key="1">
    <citation type="journal article" date="2014" name="BMC Genomics">
        <title>Genome sequence of Anopheles sinensis provides insight into genetics basis of mosquito competence for malaria parasites.</title>
        <authorList>
            <person name="Zhou D."/>
            <person name="Zhang D."/>
            <person name="Ding G."/>
            <person name="Shi L."/>
            <person name="Hou Q."/>
            <person name="Ye Y."/>
            <person name="Xu Y."/>
            <person name="Zhou H."/>
            <person name="Xiong C."/>
            <person name="Li S."/>
            <person name="Yu J."/>
            <person name="Hong S."/>
            <person name="Yu X."/>
            <person name="Zou P."/>
            <person name="Chen C."/>
            <person name="Chang X."/>
            <person name="Wang W."/>
            <person name="Lv Y."/>
            <person name="Sun Y."/>
            <person name="Ma L."/>
            <person name="Shen B."/>
            <person name="Zhu C."/>
        </authorList>
    </citation>
    <scope>NUCLEOTIDE SEQUENCE [LARGE SCALE GENOMIC DNA]</scope>
</reference>
<feature type="region of interest" description="Disordered" evidence="1">
    <location>
        <begin position="157"/>
        <end position="178"/>
    </location>
</feature>
<name>A0A084VNK6_ANOSI</name>
<dbReference type="GO" id="GO:0043529">
    <property type="term" value="C:GET complex"/>
    <property type="evidence" value="ECO:0007669"/>
    <property type="project" value="TreeGrafter"/>
</dbReference>
<dbReference type="EMBL" id="KE524984">
    <property type="protein sequence ID" value="KFB39550.1"/>
    <property type="molecule type" value="Genomic_DNA"/>
</dbReference>
<reference evidence="4" key="2">
    <citation type="submission" date="2020-05" db="UniProtKB">
        <authorList>
            <consortium name="EnsemblMetazoa"/>
        </authorList>
    </citation>
    <scope>IDENTIFICATION</scope>
</reference>
<dbReference type="PANTHER" id="PTHR15026:SF0">
    <property type="entry name" value="GUIDED ENTRY OF TAIL-ANCHORED PROTEINS FACTOR CAMLG"/>
    <property type="match status" value="1"/>
</dbReference>
<feature type="transmembrane region" description="Helical" evidence="2">
    <location>
        <begin position="271"/>
        <end position="289"/>
    </location>
</feature>
<keyword evidence="2" id="KW-0472">Membrane</keyword>
<gene>
    <name evidence="3" type="ORF">ZHAS_00006895</name>
</gene>
<evidence type="ECO:0000313" key="5">
    <source>
        <dbReference type="Proteomes" id="UP000030765"/>
    </source>
</evidence>
<feature type="compositionally biased region" description="Gly residues" evidence="1">
    <location>
        <begin position="158"/>
        <end position="168"/>
    </location>
</feature>
<dbReference type="PANTHER" id="PTHR15026">
    <property type="entry name" value="CALCIUM-SIGNAL MODULATING CYCLOPHILIN LIGAND CAML"/>
    <property type="match status" value="1"/>
</dbReference>
<accession>A0A084VNK6</accession>